<dbReference type="AlphaFoldDB" id="A0A7R8ZPX6"/>
<keyword evidence="2" id="KW-0812">Transmembrane</keyword>
<evidence type="ECO:0000256" key="1">
    <source>
        <dbReference type="SAM" id="MobiDB-lite"/>
    </source>
</evidence>
<dbReference type="OrthoDB" id="9906043at2759"/>
<feature type="compositionally biased region" description="Low complexity" evidence="1">
    <location>
        <begin position="270"/>
        <end position="285"/>
    </location>
</feature>
<proteinExistence type="predicted"/>
<feature type="region of interest" description="Disordered" evidence="1">
    <location>
        <begin position="270"/>
        <end position="326"/>
    </location>
</feature>
<feature type="transmembrane region" description="Helical" evidence="2">
    <location>
        <begin position="200"/>
        <end position="223"/>
    </location>
</feature>
<keyword evidence="2" id="KW-0472">Membrane</keyword>
<keyword evidence="2" id="KW-1133">Transmembrane helix</keyword>
<feature type="compositionally biased region" description="Polar residues" evidence="1">
    <location>
        <begin position="286"/>
        <end position="299"/>
    </location>
</feature>
<feature type="transmembrane region" description="Helical" evidence="2">
    <location>
        <begin position="168"/>
        <end position="194"/>
    </location>
</feature>
<evidence type="ECO:0000313" key="3">
    <source>
        <dbReference type="EMBL" id="CAD7232015.1"/>
    </source>
</evidence>
<dbReference type="EMBL" id="OB664121">
    <property type="protein sequence ID" value="CAD7232015.1"/>
    <property type="molecule type" value="Genomic_DNA"/>
</dbReference>
<sequence>MMTFIILVSRKGEGEIKHEGAVRRRKRDVIPVLTAEGVLWTRNLAWVTASLLNKSKDSQLLSRVRLAWVTASLPNKFKDSQLLSRVRLAWVTASLPNKFKDSQLLLSCVRLSRRGKKNANRPTGRPLLLIKIPCQGRHQTGSAKATPGPPGISTFNQVRLRTRVTRRVLQCIMVSGATVVFFGVLLACLGYFVLSGTNPLRLIGPCVIGCGFMILLLAVEVCARGRHDFMGYDVQILTGVNEDNAMEWTAQEVEELKLALETFTVFPHGSLSSGSKHSSGSSKRSQPSNRLNNGTNLKGSTARKDPQSATRLPKASRAHAASPSDF</sequence>
<name>A0A7R8ZPX6_9CRUS</name>
<gene>
    <name evidence="3" type="ORF">CTOB1V02_LOCUS9856</name>
</gene>
<evidence type="ECO:0000256" key="2">
    <source>
        <dbReference type="SAM" id="Phobius"/>
    </source>
</evidence>
<protein>
    <submittedName>
        <fullName evidence="3">Uncharacterized protein</fullName>
    </submittedName>
</protein>
<accession>A0A7R8ZPX6</accession>
<reference evidence="3" key="1">
    <citation type="submission" date="2020-11" db="EMBL/GenBank/DDBJ databases">
        <authorList>
            <person name="Tran Van P."/>
        </authorList>
    </citation>
    <scope>NUCLEOTIDE SEQUENCE</scope>
</reference>
<organism evidence="3">
    <name type="scientific">Cyprideis torosa</name>
    <dbReference type="NCBI Taxonomy" id="163714"/>
    <lineage>
        <taxon>Eukaryota</taxon>
        <taxon>Metazoa</taxon>
        <taxon>Ecdysozoa</taxon>
        <taxon>Arthropoda</taxon>
        <taxon>Crustacea</taxon>
        <taxon>Oligostraca</taxon>
        <taxon>Ostracoda</taxon>
        <taxon>Podocopa</taxon>
        <taxon>Podocopida</taxon>
        <taxon>Cytherocopina</taxon>
        <taxon>Cytheroidea</taxon>
        <taxon>Cytherideidae</taxon>
        <taxon>Cyprideis</taxon>
    </lineage>
</organism>